<dbReference type="Pfam" id="PF04082">
    <property type="entry name" value="Fungal_trans"/>
    <property type="match status" value="1"/>
</dbReference>
<dbReference type="AlphaFoldDB" id="A0A0C3H9H0"/>
<dbReference type="GO" id="GO:0008270">
    <property type="term" value="F:zinc ion binding"/>
    <property type="evidence" value="ECO:0007669"/>
    <property type="project" value="InterPro"/>
</dbReference>
<evidence type="ECO:0000313" key="8">
    <source>
        <dbReference type="Proteomes" id="UP000054321"/>
    </source>
</evidence>
<evidence type="ECO:0000256" key="2">
    <source>
        <dbReference type="ARBA" id="ARBA00022723"/>
    </source>
</evidence>
<accession>A0A0C3H9H0</accession>
<dbReference type="PANTHER" id="PTHR47338:SF20">
    <property type="entry name" value="ZN(II)2CYS6 TRANSCRIPTION FACTOR (EUROFUNG)"/>
    <property type="match status" value="1"/>
</dbReference>
<dbReference type="GO" id="GO:0000981">
    <property type="term" value="F:DNA-binding transcription factor activity, RNA polymerase II-specific"/>
    <property type="evidence" value="ECO:0007669"/>
    <property type="project" value="InterPro"/>
</dbReference>
<evidence type="ECO:0000256" key="3">
    <source>
        <dbReference type="ARBA" id="ARBA00023015"/>
    </source>
</evidence>
<dbReference type="HOGENOM" id="CLU_043576_0_0_1"/>
<evidence type="ECO:0000256" key="5">
    <source>
        <dbReference type="ARBA" id="ARBA00023242"/>
    </source>
</evidence>
<sequence length="428" mass="48425">MAIIDNNVEGFLVELTERYKCTLSESCRAYFTAVNCWIPIIQQSAFESRLQESSIGMDSDFALLVLSCLLLSKAASQESDKAELRTIYQIVRAYLFLFHSSGSQTLEIVQAGLVVTIFEHMQAEWENSFETIEKTAQLFCNTTIPLSIVTSRDAVSPTTTLLNSRVWWAIFIVERLVKSILGGDGAAKLKFVCKMPELSVLLPLEDENVCINSFPEMMPLSKIFTSLEASEPVMSLLCAVDSNHSRHGYFSRLAQAVCLLDIVLRYVSSRTSDSQQYSIISTTIREFALSVLHERAMGNCKNCSVLGICVSASIILSDYEMRSLGPYLSTDNMELYVQAKNSLQSSMQLVFDRMAEFPSWHKQYSSTPPVWSLHASFLGALMYERWNYSTKFQGHGQEYFGSLLAMLECHREWKLTEYFIQYLSLVLT</sequence>
<name>A0A0C3H9H0_OIDMZ</name>
<keyword evidence="4" id="KW-0804">Transcription</keyword>
<evidence type="ECO:0000313" key="7">
    <source>
        <dbReference type="EMBL" id="KIM99909.1"/>
    </source>
</evidence>
<keyword evidence="2" id="KW-0479">Metal-binding</keyword>
<evidence type="ECO:0000256" key="4">
    <source>
        <dbReference type="ARBA" id="ARBA00023163"/>
    </source>
</evidence>
<reference evidence="7 8" key="1">
    <citation type="submission" date="2014-04" db="EMBL/GenBank/DDBJ databases">
        <authorList>
            <consortium name="DOE Joint Genome Institute"/>
            <person name="Kuo A."/>
            <person name="Martino E."/>
            <person name="Perotto S."/>
            <person name="Kohler A."/>
            <person name="Nagy L.G."/>
            <person name="Floudas D."/>
            <person name="Copeland A."/>
            <person name="Barry K.W."/>
            <person name="Cichocki N."/>
            <person name="Veneault-Fourrey C."/>
            <person name="LaButti K."/>
            <person name="Lindquist E.A."/>
            <person name="Lipzen A."/>
            <person name="Lundell T."/>
            <person name="Morin E."/>
            <person name="Murat C."/>
            <person name="Sun H."/>
            <person name="Tunlid A."/>
            <person name="Henrissat B."/>
            <person name="Grigoriev I.V."/>
            <person name="Hibbett D.S."/>
            <person name="Martin F."/>
            <person name="Nordberg H.P."/>
            <person name="Cantor M.N."/>
            <person name="Hua S.X."/>
        </authorList>
    </citation>
    <scope>NUCLEOTIDE SEQUENCE [LARGE SCALE GENOMIC DNA]</scope>
    <source>
        <strain evidence="7 8">Zn</strain>
    </source>
</reference>
<reference evidence="8" key="2">
    <citation type="submission" date="2015-01" db="EMBL/GenBank/DDBJ databases">
        <title>Evolutionary Origins and Diversification of the Mycorrhizal Mutualists.</title>
        <authorList>
            <consortium name="DOE Joint Genome Institute"/>
            <consortium name="Mycorrhizal Genomics Consortium"/>
            <person name="Kohler A."/>
            <person name="Kuo A."/>
            <person name="Nagy L.G."/>
            <person name="Floudas D."/>
            <person name="Copeland A."/>
            <person name="Barry K.W."/>
            <person name="Cichocki N."/>
            <person name="Veneault-Fourrey C."/>
            <person name="LaButti K."/>
            <person name="Lindquist E.A."/>
            <person name="Lipzen A."/>
            <person name="Lundell T."/>
            <person name="Morin E."/>
            <person name="Murat C."/>
            <person name="Riley R."/>
            <person name="Ohm R."/>
            <person name="Sun H."/>
            <person name="Tunlid A."/>
            <person name="Henrissat B."/>
            <person name="Grigoriev I.V."/>
            <person name="Hibbett D.S."/>
            <person name="Martin F."/>
        </authorList>
    </citation>
    <scope>NUCLEOTIDE SEQUENCE [LARGE SCALE GENOMIC DNA]</scope>
    <source>
        <strain evidence="8">Zn</strain>
    </source>
</reference>
<dbReference type="InParanoid" id="A0A0C3H9H0"/>
<dbReference type="GO" id="GO:0003677">
    <property type="term" value="F:DNA binding"/>
    <property type="evidence" value="ECO:0007669"/>
    <property type="project" value="InterPro"/>
</dbReference>
<evidence type="ECO:0000256" key="1">
    <source>
        <dbReference type="ARBA" id="ARBA00004123"/>
    </source>
</evidence>
<dbReference type="GO" id="GO:0005634">
    <property type="term" value="C:nucleus"/>
    <property type="evidence" value="ECO:0007669"/>
    <property type="project" value="UniProtKB-SubCell"/>
</dbReference>
<feature type="domain" description="Xylanolytic transcriptional activator regulatory" evidence="6">
    <location>
        <begin position="29"/>
        <end position="182"/>
    </location>
</feature>
<dbReference type="InterPro" id="IPR050815">
    <property type="entry name" value="TF_fung"/>
</dbReference>
<protein>
    <recommendedName>
        <fullName evidence="6">Xylanolytic transcriptional activator regulatory domain-containing protein</fullName>
    </recommendedName>
</protein>
<gene>
    <name evidence="7" type="ORF">OIDMADRAFT_19812</name>
</gene>
<dbReference type="GO" id="GO:0006351">
    <property type="term" value="P:DNA-templated transcription"/>
    <property type="evidence" value="ECO:0007669"/>
    <property type="project" value="InterPro"/>
</dbReference>
<dbReference type="Proteomes" id="UP000054321">
    <property type="component" value="Unassembled WGS sequence"/>
</dbReference>
<comment type="subcellular location">
    <subcellularLocation>
        <location evidence="1">Nucleus</location>
    </subcellularLocation>
</comment>
<dbReference type="CDD" id="cd12148">
    <property type="entry name" value="fungal_TF_MHR"/>
    <property type="match status" value="1"/>
</dbReference>
<keyword evidence="8" id="KW-1185">Reference proteome</keyword>
<evidence type="ECO:0000259" key="6">
    <source>
        <dbReference type="Pfam" id="PF04082"/>
    </source>
</evidence>
<dbReference type="EMBL" id="KN832878">
    <property type="protein sequence ID" value="KIM99909.1"/>
    <property type="molecule type" value="Genomic_DNA"/>
</dbReference>
<proteinExistence type="predicted"/>
<dbReference type="OrthoDB" id="3862662at2759"/>
<organism evidence="7 8">
    <name type="scientific">Oidiodendron maius (strain Zn)</name>
    <dbReference type="NCBI Taxonomy" id="913774"/>
    <lineage>
        <taxon>Eukaryota</taxon>
        <taxon>Fungi</taxon>
        <taxon>Dikarya</taxon>
        <taxon>Ascomycota</taxon>
        <taxon>Pezizomycotina</taxon>
        <taxon>Leotiomycetes</taxon>
        <taxon>Leotiomycetes incertae sedis</taxon>
        <taxon>Myxotrichaceae</taxon>
        <taxon>Oidiodendron</taxon>
    </lineage>
</organism>
<dbReference type="PANTHER" id="PTHR47338">
    <property type="entry name" value="ZN(II)2CYS6 TRANSCRIPTION FACTOR (EUROFUNG)-RELATED"/>
    <property type="match status" value="1"/>
</dbReference>
<dbReference type="InterPro" id="IPR007219">
    <property type="entry name" value="XnlR_reg_dom"/>
</dbReference>
<keyword evidence="3" id="KW-0805">Transcription regulation</keyword>
<keyword evidence="5" id="KW-0539">Nucleus</keyword>